<evidence type="ECO:0000259" key="5">
    <source>
        <dbReference type="Pfam" id="PF00005"/>
    </source>
</evidence>
<reference evidence="6" key="1">
    <citation type="journal article" date="2014" name="Front. Microbiol.">
        <title>High frequency of phylogenetically diverse reductive dehalogenase-homologous genes in deep subseafloor sedimentary metagenomes.</title>
        <authorList>
            <person name="Kawai M."/>
            <person name="Futagami T."/>
            <person name="Toyoda A."/>
            <person name="Takaki Y."/>
            <person name="Nishi S."/>
            <person name="Hori S."/>
            <person name="Arai W."/>
            <person name="Tsubouchi T."/>
            <person name="Morono Y."/>
            <person name="Uchiyama I."/>
            <person name="Ito T."/>
            <person name="Fujiyama A."/>
            <person name="Inagaki F."/>
            <person name="Takami H."/>
        </authorList>
    </citation>
    <scope>NUCLEOTIDE SEQUENCE</scope>
    <source>
        <strain evidence="6">Expedition CK06-06</strain>
    </source>
</reference>
<evidence type="ECO:0000256" key="1">
    <source>
        <dbReference type="ARBA" id="ARBA00005417"/>
    </source>
</evidence>
<evidence type="ECO:0000256" key="3">
    <source>
        <dbReference type="ARBA" id="ARBA00022741"/>
    </source>
</evidence>
<dbReference type="PANTHER" id="PTHR42711">
    <property type="entry name" value="ABC TRANSPORTER ATP-BINDING PROTEIN"/>
    <property type="match status" value="1"/>
</dbReference>
<keyword evidence="4" id="KW-0067">ATP-binding</keyword>
<keyword evidence="2" id="KW-0813">Transport</keyword>
<proteinExistence type="inferred from homology"/>
<dbReference type="GO" id="GO:0005524">
    <property type="term" value="F:ATP binding"/>
    <property type="evidence" value="ECO:0007669"/>
    <property type="project" value="UniProtKB-KW"/>
</dbReference>
<feature type="non-terminal residue" evidence="6">
    <location>
        <position position="1"/>
    </location>
</feature>
<protein>
    <recommendedName>
        <fullName evidence="5">ABC transporter domain-containing protein</fullName>
    </recommendedName>
</protein>
<evidence type="ECO:0000313" key="6">
    <source>
        <dbReference type="EMBL" id="GAJ16351.1"/>
    </source>
</evidence>
<feature type="non-terminal residue" evidence="6">
    <location>
        <position position="55"/>
    </location>
</feature>
<dbReference type="InterPro" id="IPR050763">
    <property type="entry name" value="ABC_transporter_ATP-binding"/>
</dbReference>
<dbReference type="InterPro" id="IPR003439">
    <property type="entry name" value="ABC_transporter-like_ATP-bd"/>
</dbReference>
<accession>X1VKY2</accession>
<feature type="domain" description="ABC transporter" evidence="5">
    <location>
        <begin position="8"/>
        <end position="54"/>
    </location>
</feature>
<dbReference type="GO" id="GO:0016887">
    <property type="term" value="F:ATP hydrolysis activity"/>
    <property type="evidence" value="ECO:0007669"/>
    <property type="project" value="InterPro"/>
</dbReference>
<sequence length="55" mass="5819">SYNDNLVVNNVSFTVAQGEIFGLIGPNGAGKTTTIRMMMDITKPESGEISILGES</sequence>
<evidence type="ECO:0000256" key="2">
    <source>
        <dbReference type="ARBA" id="ARBA00022448"/>
    </source>
</evidence>
<dbReference type="SUPFAM" id="SSF52540">
    <property type="entry name" value="P-loop containing nucleoside triphosphate hydrolases"/>
    <property type="match status" value="1"/>
</dbReference>
<name>X1VKY2_9ZZZZ</name>
<evidence type="ECO:0000256" key="4">
    <source>
        <dbReference type="ARBA" id="ARBA00022840"/>
    </source>
</evidence>
<keyword evidence="3" id="KW-0547">Nucleotide-binding</keyword>
<dbReference type="InterPro" id="IPR027417">
    <property type="entry name" value="P-loop_NTPase"/>
</dbReference>
<organism evidence="6">
    <name type="scientific">marine sediment metagenome</name>
    <dbReference type="NCBI Taxonomy" id="412755"/>
    <lineage>
        <taxon>unclassified sequences</taxon>
        <taxon>metagenomes</taxon>
        <taxon>ecological metagenomes</taxon>
    </lineage>
</organism>
<gene>
    <name evidence="6" type="ORF">S12H4_63101</name>
</gene>
<dbReference type="PANTHER" id="PTHR42711:SF5">
    <property type="entry name" value="ABC TRANSPORTER ATP-BINDING PROTEIN NATA"/>
    <property type="match status" value="1"/>
</dbReference>
<dbReference type="Pfam" id="PF00005">
    <property type="entry name" value="ABC_tran"/>
    <property type="match status" value="1"/>
</dbReference>
<comment type="similarity">
    <text evidence="1">Belongs to the ABC transporter superfamily.</text>
</comment>
<dbReference type="Gene3D" id="3.40.50.300">
    <property type="entry name" value="P-loop containing nucleotide triphosphate hydrolases"/>
    <property type="match status" value="1"/>
</dbReference>
<comment type="caution">
    <text evidence="6">The sequence shown here is derived from an EMBL/GenBank/DDBJ whole genome shotgun (WGS) entry which is preliminary data.</text>
</comment>
<dbReference type="AlphaFoldDB" id="X1VKY2"/>
<dbReference type="EMBL" id="BARW01042702">
    <property type="protein sequence ID" value="GAJ16351.1"/>
    <property type="molecule type" value="Genomic_DNA"/>
</dbReference>